<dbReference type="InterPro" id="IPR046154">
    <property type="entry name" value="DUF6156"/>
</dbReference>
<gene>
    <name evidence="1" type="ORF">QOZ94_002049</name>
</gene>
<evidence type="ECO:0000313" key="1">
    <source>
        <dbReference type="EMBL" id="MDQ0505253.1"/>
    </source>
</evidence>
<dbReference type="Pfam" id="PF19653">
    <property type="entry name" value="DUF6156"/>
    <property type="match status" value="1"/>
</dbReference>
<dbReference type="Proteomes" id="UP001241747">
    <property type="component" value="Unassembled WGS sequence"/>
</dbReference>
<comment type="caution">
    <text evidence="1">The sequence shown here is derived from an EMBL/GenBank/DDBJ whole genome shotgun (WGS) entry which is preliminary data.</text>
</comment>
<reference evidence="1 2" key="1">
    <citation type="submission" date="2023-07" db="EMBL/GenBank/DDBJ databases">
        <title>Genomic Encyclopedia of Type Strains, Phase IV (KMG-IV): sequencing the most valuable type-strain genomes for metagenomic binning, comparative biology and taxonomic classification.</title>
        <authorList>
            <person name="Goeker M."/>
        </authorList>
    </citation>
    <scope>NUCLEOTIDE SEQUENCE [LARGE SCALE GENOMIC DNA]</scope>
    <source>
        <strain evidence="1 2">DSM 3770</strain>
    </source>
</reference>
<evidence type="ECO:0000313" key="2">
    <source>
        <dbReference type="Proteomes" id="UP001241747"/>
    </source>
</evidence>
<organism evidence="1 2">
    <name type="scientific">Xanthobacter agilis</name>
    <dbReference type="NCBI Taxonomy" id="47492"/>
    <lineage>
        <taxon>Bacteria</taxon>
        <taxon>Pseudomonadati</taxon>
        <taxon>Pseudomonadota</taxon>
        <taxon>Alphaproteobacteria</taxon>
        <taxon>Hyphomicrobiales</taxon>
        <taxon>Xanthobacteraceae</taxon>
        <taxon>Xanthobacter</taxon>
    </lineage>
</organism>
<name>A0ABU0LDQ3_XANAG</name>
<protein>
    <recommendedName>
        <fullName evidence="3">Lipoprotein</fullName>
    </recommendedName>
</protein>
<keyword evidence="2" id="KW-1185">Reference proteome</keyword>
<dbReference type="EMBL" id="JAUSVY010000004">
    <property type="protein sequence ID" value="MDQ0505253.1"/>
    <property type="molecule type" value="Genomic_DNA"/>
</dbReference>
<evidence type="ECO:0008006" key="3">
    <source>
        <dbReference type="Google" id="ProtNLM"/>
    </source>
</evidence>
<accession>A0ABU0LDQ3</accession>
<sequence>MTSCDATAPDAPQDPAGAEASCRYFITYTGVKVPFKLVEPIAAEHLTHRNTFIKAYFDAAGVLTGFDKMVYGEVELAHRYAYHANGRLSRADVTMDEETVILAFDESGAPVAGA</sequence>
<proteinExistence type="predicted"/>
<dbReference type="RefSeq" id="WP_237344430.1">
    <property type="nucleotide sequence ID" value="NZ_JABWGX010000004.1"/>
</dbReference>